<protein>
    <submittedName>
        <fullName evidence="1">DUF2946 family protein</fullName>
    </submittedName>
</protein>
<gene>
    <name evidence="1" type="ORF">JY500_21190</name>
</gene>
<dbReference type="RefSeq" id="WP_206254513.1">
    <property type="nucleotide sequence ID" value="NZ_CP071060.1"/>
</dbReference>
<organism evidence="1 2">
    <name type="scientific">Niveibacterium microcysteis</name>
    <dbReference type="NCBI Taxonomy" id="2811415"/>
    <lineage>
        <taxon>Bacteria</taxon>
        <taxon>Pseudomonadati</taxon>
        <taxon>Pseudomonadota</taxon>
        <taxon>Betaproteobacteria</taxon>
        <taxon>Rhodocyclales</taxon>
        <taxon>Rhodocyclaceae</taxon>
        <taxon>Niveibacterium</taxon>
    </lineage>
</organism>
<accession>A0ABX7M582</accession>
<dbReference type="Pfam" id="PF11162">
    <property type="entry name" value="DUF2946"/>
    <property type="match status" value="1"/>
</dbReference>
<reference evidence="1 2" key="1">
    <citation type="submission" date="2021-02" db="EMBL/GenBank/DDBJ databases">
        <title>Niveibacterium changnyeongensis HC41.</title>
        <authorList>
            <person name="Kang M."/>
        </authorList>
    </citation>
    <scope>NUCLEOTIDE SEQUENCE [LARGE SCALE GENOMIC DNA]</scope>
    <source>
        <strain evidence="1 2">HC41</strain>
    </source>
</reference>
<dbReference type="Proteomes" id="UP000663570">
    <property type="component" value="Chromosome"/>
</dbReference>
<proteinExistence type="predicted"/>
<dbReference type="EMBL" id="CP071060">
    <property type="protein sequence ID" value="QSI76929.1"/>
    <property type="molecule type" value="Genomic_DNA"/>
</dbReference>
<evidence type="ECO:0000313" key="1">
    <source>
        <dbReference type="EMBL" id="QSI76929.1"/>
    </source>
</evidence>
<dbReference type="InterPro" id="IPR021333">
    <property type="entry name" value="DUF2946"/>
</dbReference>
<sequence>MAAGLSPSVRPLFLYRRLIVRLTLLAVLFALLAPALVHGVRIWQGATLLELCSVRGTHQVLQFADGHVEKLPAAEDDGHCKLCQGAGHAPSLHTQSAEAAWYRVALRAQAPVPPTLPPAPQGGTLWTALRKHEPPHLS</sequence>
<keyword evidence="2" id="KW-1185">Reference proteome</keyword>
<name>A0ABX7M582_9RHOO</name>
<evidence type="ECO:0000313" key="2">
    <source>
        <dbReference type="Proteomes" id="UP000663570"/>
    </source>
</evidence>